<name>A0AAX1EF35_9GAMM</name>
<dbReference type="AlphaFoldDB" id="A0AAX1EF35"/>
<dbReference type="EMBL" id="CP038254">
    <property type="protein sequence ID" value="QBR83610.1"/>
    <property type="molecule type" value="Genomic_DNA"/>
</dbReference>
<reference evidence="3 4" key="1">
    <citation type="submission" date="2019-03" db="EMBL/GenBank/DDBJ databases">
        <title>Diverse conjugative elements silence natural transformation in Legionella species.</title>
        <authorList>
            <person name="Durieux I."/>
            <person name="Ginevra C."/>
            <person name="Attaiech L."/>
            <person name="Picq K."/>
            <person name="Juan P.A."/>
            <person name="Jarraud S."/>
            <person name="Charpentier X."/>
        </authorList>
    </citation>
    <scope>NUCLEOTIDE SEQUENCE [LARGE SCALE GENOMIC DNA]</scope>
    <source>
        <strain evidence="3 4">HL-0427-4011</strain>
    </source>
</reference>
<evidence type="ECO:0000313" key="4">
    <source>
        <dbReference type="Proteomes" id="UP000295517"/>
    </source>
</evidence>
<evidence type="ECO:0000256" key="2">
    <source>
        <dbReference type="SAM" id="MobiDB-lite"/>
    </source>
</evidence>
<dbReference type="RefSeq" id="WP_135059973.1">
    <property type="nucleotide sequence ID" value="NZ_CP038254.1"/>
</dbReference>
<gene>
    <name evidence="3" type="ORF">E3983_04105</name>
</gene>
<keyword evidence="1" id="KW-0175">Coiled coil</keyword>
<evidence type="ECO:0000313" key="3">
    <source>
        <dbReference type="EMBL" id="QBR83610.1"/>
    </source>
</evidence>
<feature type="compositionally biased region" description="Basic and acidic residues" evidence="2">
    <location>
        <begin position="443"/>
        <end position="474"/>
    </location>
</feature>
<evidence type="ECO:0000256" key="1">
    <source>
        <dbReference type="SAM" id="Coils"/>
    </source>
</evidence>
<sequence>MATRESDIELEIREKLTKSKYQHPYWRFLNKKFNVPIVKSEVTEAAKELQFYVDSGNKEAYRERKQQLEREEGRTFRLTDMQVTETTGIEKYEDIQVAVQVKGHSITWYFYTSTANKDRYPQEFRDILYTSAAEAHQKVERGCDLYYRGSNAFHVKTMHTKEKEAHWNHNHYRMGDNQPVRPEDFRQHMKGFEGTRAMSETTKYGSFFEEGEIDEICLQFEQWYAVWTYKNEEVEEYMYSNEERYMSRPENKLNKVDVIEFYLFGEQQEPCRISVDELTHDYEEARKLIEEQLLVVESKEEKSNDDEELMRELKKLEKEYNAVLEFRKIGGSRGLSSELAMTRQVPHSQLPIVEQVADKDDSLGGVPPIPKWAKNARENMKRTLEIIESSADMKHLDEEELESFRRVAKNVGKDEKLSKVEYKLESRRGTLFDAPSSSGRDSASAREELVKEKGEKKVKKKETETGEKKPFSNF</sequence>
<proteinExistence type="predicted"/>
<feature type="region of interest" description="Disordered" evidence="2">
    <location>
        <begin position="428"/>
        <end position="474"/>
    </location>
</feature>
<dbReference type="Proteomes" id="UP000295517">
    <property type="component" value="Chromosome"/>
</dbReference>
<organism evidence="3 4">
    <name type="scientific">Legionella israelensis</name>
    <dbReference type="NCBI Taxonomy" id="454"/>
    <lineage>
        <taxon>Bacteria</taxon>
        <taxon>Pseudomonadati</taxon>
        <taxon>Pseudomonadota</taxon>
        <taxon>Gammaproteobacteria</taxon>
        <taxon>Legionellales</taxon>
        <taxon>Legionellaceae</taxon>
        <taxon>Legionella</taxon>
    </lineage>
</organism>
<feature type="coiled-coil region" evidence="1">
    <location>
        <begin position="282"/>
        <end position="319"/>
    </location>
</feature>
<accession>A0AAX1EF35</accession>
<protein>
    <submittedName>
        <fullName evidence="3">Uncharacterized protein</fullName>
    </submittedName>
</protein>